<dbReference type="CDD" id="cd16936">
    <property type="entry name" value="HATPase_RsbW-like"/>
    <property type="match status" value="1"/>
</dbReference>
<dbReference type="PANTHER" id="PTHR35526">
    <property type="entry name" value="ANTI-SIGMA-F FACTOR RSBW-RELATED"/>
    <property type="match status" value="1"/>
</dbReference>
<feature type="domain" description="Histidine kinase/HSP90-like ATPase" evidence="2">
    <location>
        <begin position="11"/>
        <end position="137"/>
    </location>
</feature>
<protein>
    <submittedName>
        <fullName evidence="3">ATP-binding protein</fullName>
    </submittedName>
</protein>
<evidence type="ECO:0000313" key="3">
    <source>
        <dbReference type="EMBL" id="MFD0962101.1"/>
    </source>
</evidence>
<keyword evidence="3" id="KW-0547">Nucleotide-binding</keyword>
<accession>A0ABW3HX36</accession>
<dbReference type="GO" id="GO:0005524">
    <property type="term" value="F:ATP binding"/>
    <property type="evidence" value="ECO:0007669"/>
    <property type="project" value="UniProtKB-KW"/>
</dbReference>
<dbReference type="SUPFAM" id="SSF55874">
    <property type="entry name" value="ATPase domain of HSP90 chaperone/DNA topoisomerase II/histidine kinase"/>
    <property type="match status" value="1"/>
</dbReference>
<comment type="caution">
    <text evidence="3">The sequence shown here is derived from an EMBL/GenBank/DDBJ whole genome shotgun (WGS) entry which is preliminary data.</text>
</comment>
<dbReference type="RefSeq" id="WP_377568296.1">
    <property type="nucleotide sequence ID" value="NZ_JBHTJZ010000071.1"/>
</dbReference>
<dbReference type="PANTHER" id="PTHR35526:SF3">
    <property type="entry name" value="ANTI-SIGMA-F FACTOR RSBW"/>
    <property type="match status" value="1"/>
</dbReference>
<keyword evidence="1" id="KW-0723">Serine/threonine-protein kinase</keyword>
<name>A0ABW3HX36_9BACL</name>
<dbReference type="Proteomes" id="UP001596989">
    <property type="component" value="Unassembled WGS sequence"/>
</dbReference>
<dbReference type="InterPro" id="IPR050267">
    <property type="entry name" value="Anti-sigma-factor_SerPK"/>
</dbReference>
<dbReference type="Pfam" id="PF13581">
    <property type="entry name" value="HATPase_c_2"/>
    <property type="match status" value="1"/>
</dbReference>
<evidence type="ECO:0000256" key="1">
    <source>
        <dbReference type="ARBA" id="ARBA00022527"/>
    </source>
</evidence>
<reference evidence="4" key="1">
    <citation type="journal article" date="2019" name="Int. J. Syst. Evol. Microbiol.">
        <title>The Global Catalogue of Microorganisms (GCM) 10K type strain sequencing project: providing services to taxonomists for standard genome sequencing and annotation.</title>
        <authorList>
            <consortium name="The Broad Institute Genomics Platform"/>
            <consortium name="The Broad Institute Genome Sequencing Center for Infectious Disease"/>
            <person name="Wu L."/>
            <person name="Ma J."/>
        </authorList>
    </citation>
    <scope>NUCLEOTIDE SEQUENCE [LARGE SCALE GENOMIC DNA]</scope>
    <source>
        <strain evidence="4">CCUG 59129</strain>
    </source>
</reference>
<keyword evidence="4" id="KW-1185">Reference proteome</keyword>
<dbReference type="InterPro" id="IPR003594">
    <property type="entry name" value="HATPase_dom"/>
</dbReference>
<proteinExistence type="predicted"/>
<evidence type="ECO:0000259" key="2">
    <source>
        <dbReference type="Pfam" id="PF13581"/>
    </source>
</evidence>
<keyword evidence="3" id="KW-0067">ATP-binding</keyword>
<sequence length="146" mass="16187">MNNHPIVMTIPAIADNLSIIRSVLYALAVKAGFSYEEIEDMKVAVTEACSNVIQHAYGDQEGFIRISFQWKDVDLYITIKDDGAGVREEGESTIRQGLHAIPLVEASIGGLGIYMMHALMDKVEVKRLNGTEVVLIKRLGRIEEIV</sequence>
<dbReference type="InterPro" id="IPR036890">
    <property type="entry name" value="HATPase_C_sf"/>
</dbReference>
<keyword evidence="1" id="KW-0418">Kinase</keyword>
<gene>
    <name evidence="3" type="ORF">ACFQ2I_22425</name>
</gene>
<organism evidence="3 4">
    <name type="scientific">Paenibacillus chungangensis</name>
    <dbReference type="NCBI Taxonomy" id="696535"/>
    <lineage>
        <taxon>Bacteria</taxon>
        <taxon>Bacillati</taxon>
        <taxon>Bacillota</taxon>
        <taxon>Bacilli</taxon>
        <taxon>Bacillales</taxon>
        <taxon>Paenibacillaceae</taxon>
        <taxon>Paenibacillus</taxon>
    </lineage>
</organism>
<evidence type="ECO:0000313" key="4">
    <source>
        <dbReference type="Proteomes" id="UP001596989"/>
    </source>
</evidence>
<dbReference type="Gene3D" id="3.30.565.10">
    <property type="entry name" value="Histidine kinase-like ATPase, C-terminal domain"/>
    <property type="match status" value="1"/>
</dbReference>
<keyword evidence="1" id="KW-0808">Transferase</keyword>
<dbReference type="EMBL" id="JBHTJZ010000071">
    <property type="protein sequence ID" value="MFD0962101.1"/>
    <property type="molecule type" value="Genomic_DNA"/>
</dbReference>